<keyword evidence="1" id="KW-1133">Transmembrane helix</keyword>
<dbReference type="OrthoDB" id="668237at2759"/>
<proteinExistence type="predicted"/>
<protein>
    <submittedName>
        <fullName evidence="2">Uncharacterized protein</fullName>
    </submittedName>
</protein>
<gene>
    <name evidence="2" type="ORF">GSCOC_T00023166001</name>
</gene>
<dbReference type="Proteomes" id="UP000295252">
    <property type="component" value="Chromosome VIII"/>
</dbReference>
<dbReference type="EMBL" id="HG739106">
    <property type="protein sequence ID" value="CDP06351.1"/>
    <property type="molecule type" value="Genomic_DNA"/>
</dbReference>
<organism evidence="2 3">
    <name type="scientific">Coffea canephora</name>
    <name type="common">Robusta coffee</name>
    <dbReference type="NCBI Taxonomy" id="49390"/>
    <lineage>
        <taxon>Eukaryota</taxon>
        <taxon>Viridiplantae</taxon>
        <taxon>Streptophyta</taxon>
        <taxon>Embryophyta</taxon>
        <taxon>Tracheophyta</taxon>
        <taxon>Spermatophyta</taxon>
        <taxon>Magnoliopsida</taxon>
        <taxon>eudicotyledons</taxon>
        <taxon>Gunneridae</taxon>
        <taxon>Pentapetalae</taxon>
        <taxon>asterids</taxon>
        <taxon>lamiids</taxon>
        <taxon>Gentianales</taxon>
        <taxon>Rubiaceae</taxon>
        <taxon>Ixoroideae</taxon>
        <taxon>Gardenieae complex</taxon>
        <taxon>Bertiereae - Coffeeae clade</taxon>
        <taxon>Coffeeae</taxon>
        <taxon>Coffea</taxon>
    </lineage>
</organism>
<reference evidence="3" key="1">
    <citation type="journal article" date="2014" name="Science">
        <title>The coffee genome provides insight into the convergent evolution of caffeine biosynthesis.</title>
        <authorList>
            <person name="Denoeud F."/>
            <person name="Carretero-Paulet L."/>
            <person name="Dereeper A."/>
            <person name="Droc G."/>
            <person name="Guyot R."/>
            <person name="Pietrella M."/>
            <person name="Zheng C."/>
            <person name="Alberti A."/>
            <person name="Anthony F."/>
            <person name="Aprea G."/>
            <person name="Aury J.M."/>
            <person name="Bento P."/>
            <person name="Bernard M."/>
            <person name="Bocs S."/>
            <person name="Campa C."/>
            <person name="Cenci A."/>
            <person name="Combes M.C."/>
            <person name="Crouzillat D."/>
            <person name="Da Silva C."/>
            <person name="Daddiego L."/>
            <person name="De Bellis F."/>
            <person name="Dussert S."/>
            <person name="Garsmeur O."/>
            <person name="Gayraud T."/>
            <person name="Guignon V."/>
            <person name="Jahn K."/>
            <person name="Jamilloux V."/>
            <person name="Joet T."/>
            <person name="Labadie K."/>
            <person name="Lan T."/>
            <person name="Leclercq J."/>
            <person name="Lepelley M."/>
            <person name="Leroy T."/>
            <person name="Li L.T."/>
            <person name="Librado P."/>
            <person name="Lopez L."/>
            <person name="Munoz A."/>
            <person name="Noel B."/>
            <person name="Pallavicini A."/>
            <person name="Perrotta G."/>
            <person name="Poncet V."/>
            <person name="Pot D."/>
            <person name="Priyono X."/>
            <person name="Rigoreau M."/>
            <person name="Rouard M."/>
            <person name="Rozas J."/>
            <person name="Tranchant-Dubreuil C."/>
            <person name="VanBuren R."/>
            <person name="Zhang Q."/>
            <person name="Andrade A.C."/>
            <person name="Argout X."/>
            <person name="Bertrand B."/>
            <person name="de Kochko A."/>
            <person name="Graziosi G."/>
            <person name="Henry R.J."/>
            <person name="Jayarama X."/>
            <person name="Ming R."/>
            <person name="Nagai C."/>
            <person name="Rounsley S."/>
            <person name="Sankoff D."/>
            <person name="Giuliano G."/>
            <person name="Albert V.A."/>
            <person name="Wincker P."/>
            <person name="Lashermes P."/>
        </authorList>
    </citation>
    <scope>NUCLEOTIDE SEQUENCE [LARGE SCALE GENOMIC DNA]</scope>
    <source>
        <strain evidence="3">cv. DH200-94</strain>
    </source>
</reference>
<dbReference type="PhylomeDB" id="A0A068UCZ8"/>
<evidence type="ECO:0000313" key="3">
    <source>
        <dbReference type="Proteomes" id="UP000295252"/>
    </source>
</evidence>
<keyword evidence="1" id="KW-0812">Transmembrane</keyword>
<dbReference type="Gramene" id="CDP06351">
    <property type="protein sequence ID" value="CDP06351"/>
    <property type="gene ID" value="GSCOC_T00023166001"/>
</dbReference>
<dbReference type="AlphaFoldDB" id="A0A068UCZ8"/>
<keyword evidence="1" id="KW-0472">Membrane</keyword>
<sequence length="146" mass="15793">MKGAVGGGGGGSSYTLPGKRRWKGLVIGVLGLVLLSMLVPLVFLLGLHNSFQSHSGFDSGQQISGTNDITIFGQPSDADTKNNSTEEQSRHVDDLIRRLEPTLPKDFRRNSVEEAKNRSNGIIPIKVSLSLSVSCVSVYHSYFNDC</sequence>
<dbReference type="STRING" id="49390.A0A068UCZ8"/>
<dbReference type="InParanoid" id="A0A068UCZ8"/>
<keyword evidence="3" id="KW-1185">Reference proteome</keyword>
<accession>A0A068UCZ8</accession>
<name>A0A068UCZ8_COFCA</name>
<evidence type="ECO:0000256" key="1">
    <source>
        <dbReference type="SAM" id="Phobius"/>
    </source>
</evidence>
<evidence type="ECO:0000313" key="2">
    <source>
        <dbReference type="EMBL" id="CDP06351.1"/>
    </source>
</evidence>
<feature type="transmembrane region" description="Helical" evidence="1">
    <location>
        <begin position="25"/>
        <end position="47"/>
    </location>
</feature>